<feature type="domain" description="ABC transporter" evidence="10">
    <location>
        <begin position="8"/>
        <end position="246"/>
    </location>
</feature>
<protein>
    <submittedName>
        <fullName evidence="11">ABC transporter related protein</fullName>
    </submittedName>
</protein>
<dbReference type="STRING" id="584708.Apau_0261"/>
<evidence type="ECO:0000256" key="6">
    <source>
        <dbReference type="ARBA" id="ARBA00022840"/>
    </source>
</evidence>
<evidence type="ECO:0000256" key="4">
    <source>
        <dbReference type="ARBA" id="ARBA00022496"/>
    </source>
</evidence>
<keyword evidence="8" id="KW-0406">Ion transport</keyword>
<evidence type="ECO:0000256" key="8">
    <source>
        <dbReference type="ARBA" id="ARBA00023065"/>
    </source>
</evidence>
<evidence type="ECO:0000313" key="12">
    <source>
        <dbReference type="Proteomes" id="UP000005096"/>
    </source>
</evidence>
<dbReference type="PANTHER" id="PTHR42771:SF2">
    <property type="entry name" value="IRON(3+)-HYDROXAMATE IMPORT ATP-BINDING PROTEIN FHUC"/>
    <property type="match status" value="1"/>
</dbReference>
<dbReference type="PANTHER" id="PTHR42771">
    <property type="entry name" value="IRON(3+)-HYDROXAMATE IMPORT ATP-BINDING PROTEIN FHUC"/>
    <property type="match status" value="1"/>
</dbReference>
<dbReference type="Pfam" id="PF00005">
    <property type="entry name" value="ABC_tran"/>
    <property type="match status" value="1"/>
</dbReference>
<accession>E3CY49</accession>
<dbReference type="HOGENOM" id="CLU_000604_1_11_0"/>
<evidence type="ECO:0000256" key="1">
    <source>
        <dbReference type="ARBA" id="ARBA00004202"/>
    </source>
</evidence>
<sequence>MNDPILELRDLSVGYRLGRGRTVPLASGLNLALAPGTLTALVGRNGAGKSTLLRTLARLLPPLEGQVLFRGRPVGTLGARDFARSVSLVLPERDAPPNLTVRDLVSLGRTPHTDWRGRLGEGDRRAVEEALTTLELEALADRRVVSLSDGERQRAFVARALAQEPELLLLDEPTAFSDLLHKAEVLRILRETCLRGATVLLILHDISVALRFAHRIWVLEEGRVEEGIPEDLLLAGTLERLFSSPRLRFDPLRGTYRVPQEEFRGAVALRGEGRAEACAALALERWKLRQDPDASLVLEARDGVFRLREGDRDLGVFGRLEDLERELRRHLPGEAPGTAEGS</sequence>
<evidence type="ECO:0000256" key="2">
    <source>
        <dbReference type="ARBA" id="ARBA00022448"/>
    </source>
</evidence>
<reference evidence="11 12" key="1">
    <citation type="journal article" date="2010" name="Stand. Genomic Sci.">
        <title>Non-contiguous finished genome sequence of Aminomonas paucivorans type strain (GLU-3).</title>
        <authorList>
            <person name="Pitluck S."/>
            <person name="Yasawong M."/>
            <person name="Held B."/>
            <person name="Lapidus A."/>
            <person name="Nolan M."/>
            <person name="Copeland A."/>
            <person name="Lucas S."/>
            <person name="Del Rio T.G."/>
            <person name="Tice H."/>
            <person name="Cheng J.F."/>
            <person name="Chertkov O."/>
            <person name="Goodwin L."/>
            <person name="Tapia R."/>
            <person name="Han C."/>
            <person name="Liolios K."/>
            <person name="Ivanova N."/>
            <person name="Mavromatis K."/>
            <person name="Ovchinnikova G."/>
            <person name="Pati A."/>
            <person name="Chen A."/>
            <person name="Palaniappan K."/>
            <person name="Land M."/>
            <person name="Hauser L."/>
            <person name="Chang Y.J."/>
            <person name="Jeffries C.D."/>
            <person name="Pukall R."/>
            <person name="Spring S."/>
            <person name="Rohde M."/>
            <person name="Sikorski J."/>
            <person name="Goker M."/>
            <person name="Woyke T."/>
            <person name="Bristow J."/>
            <person name="Eisen J.A."/>
            <person name="Markowitz V."/>
            <person name="Hugenholtz P."/>
            <person name="Kyrpides N.C."/>
            <person name="Klenk H.P."/>
        </authorList>
    </citation>
    <scope>NUCLEOTIDE SEQUENCE [LARGE SCALE GENOMIC DNA]</scope>
    <source>
        <strain evidence="11 12">DSM 12260</strain>
    </source>
</reference>
<dbReference type="AlphaFoldDB" id="E3CY49"/>
<evidence type="ECO:0000259" key="10">
    <source>
        <dbReference type="PROSITE" id="PS50893"/>
    </source>
</evidence>
<dbReference type="RefSeq" id="WP_006299843.1">
    <property type="nucleotide sequence ID" value="NZ_CM001022.1"/>
</dbReference>
<dbReference type="GO" id="GO:0006826">
    <property type="term" value="P:iron ion transport"/>
    <property type="evidence" value="ECO:0007669"/>
    <property type="project" value="UniProtKB-KW"/>
</dbReference>
<evidence type="ECO:0000256" key="7">
    <source>
        <dbReference type="ARBA" id="ARBA00023004"/>
    </source>
</evidence>
<dbReference type="OrthoDB" id="9799337at2"/>
<evidence type="ECO:0000256" key="9">
    <source>
        <dbReference type="ARBA" id="ARBA00023136"/>
    </source>
</evidence>
<keyword evidence="5" id="KW-0547">Nucleotide-binding</keyword>
<dbReference type="InterPro" id="IPR027417">
    <property type="entry name" value="P-loop_NTPase"/>
</dbReference>
<keyword evidence="7" id="KW-0408">Iron</keyword>
<comment type="subcellular location">
    <subcellularLocation>
        <location evidence="1">Cell membrane</location>
        <topology evidence="1">Peripheral membrane protein</topology>
    </subcellularLocation>
</comment>
<keyword evidence="6" id="KW-0067">ATP-binding</keyword>
<evidence type="ECO:0000313" key="11">
    <source>
        <dbReference type="EMBL" id="EFQ22697.1"/>
    </source>
</evidence>
<dbReference type="SMART" id="SM00382">
    <property type="entry name" value="AAA"/>
    <property type="match status" value="1"/>
</dbReference>
<dbReference type="InterPro" id="IPR003593">
    <property type="entry name" value="AAA+_ATPase"/>
</dbReference>
<name>E3CY49_9BACT</name>
<dbReference type="GO" id="GO:0016887">
    <property type="term" value="F:ATP hydrolysis activity"/>
    <property type="evidence" value="ECO:0007669"/>
    <property type="project" value="InterPro"/>
</dbReference>
<dbReference type="Gene3D" id="3.40.50.300">
    <property type="entry name" value="P-loop containing nucleotide triphosphate hydrolases"/>
    <property type="match status" value="1"/>
</dbReference>
<dbReference type="eggNOG" id="COG1120">
    <property type="taxonomic scope" value="Bacteria"/>
</dbReference>
<dbReference type="Proteomes" id="UP000005096">
    <property type="component" value="Chromosome"/>
</dbReference>
<dbReference type="InterPro" id="IPR051535">
    <property type="entry name" value="Siderophore_ABC-ATPase"/>
</dbReference>
<keyword evidence="4" id="KW-0410">Iron transport</keyword>
<keyword evidence="2" id="KW-0813">Transport</keyword>
<organism evidence="11 12">
    <name type="scientific">Aminomonas paucivorans DSM 12260</name>
    <dbReference type="NCBI Taxonomy" id="584708"/>
    <lineage>
        <taxon>Bacteria</taxon>
        <taxon>Thermotogati</taxon>
        <taxon>Synergistota</taxon>
        <taxon>Synergistia</taxon>
        <taxon>Synergistales</taxon>
        <taxon>Synergistaceae</taxon>
        <taxon>Aminomonas</taxon>
    </lineage>
</organism>
<evidence type="ECO:0000256" key="5">
    <source>
        <dbReference type="ARBA" id="ARBA00022741"/>
    </source>
</evidence>
<dbReference type="InterPro" id="IPR003439">
    <property type="entry name" value="ABC_transporter-like_ATP-bd"/>
</dbReference>
<dbReference type="SUPFAM" id="SSF52540">
    <property type="entry name" value="P-loop containing nucleoside triphosphate hydrolases"/>
    <property type="match status" value="1"/>
</dbReference>
<dbReference type="PROSITE" id="PS50893">
    <property type="entry name" value="ABC_TRANSPORTER_2"/>
    <property type="match status" value="1"/>
</dbReference>
<dbReference type="GO" id="GO:0005524">
    <property type="term" value="F:ATP binding"/>
    <property type="evidence" value="ECO:0007669"/>
    <property type="project" value="UniProtKB-KW"/>
</dbReference>
<keyword evidence="3" id="KW-1003">Cell membrane</keyword>
<dbReference type="PaxDb" id="584708-Apau_0261"/>
<dbReference type="EMBL" id="CM001022">
    <property type="protein sequence ID" value="EFQ22697.1"/>
    <property type="molecule type" value="Genomic_DNA"/>
</dbReference>
<evidence type="ECO:0000256" key="3">
    <source>
        <dbReference type="ARBA" id="ARBA00022475"/>
    </source>
</evidence>
<proteinExistence type="predicted"/>
<dbReference type="GO" id="GO:0005886">
    <property type="term" value="C:plasma membrane"/>
    <property type="evidence" value="ECO:0007669"/>
    <property type="project" value="UniProtKB-SubCell"/>
</dbReference>
<keyword evidence="9" id="KW-0472">Membrane</keyword>
<gene>
    <name evidence="11" type="ORF">Apau_0261</name>
</gene>
<keyword evidence="12" id="KW-1185">Reference proteome</keyword>